<dbReference type="InterPro" id="IPR003593">
    <property type="entry name" value="AAA+_ATPase"/>
</dbReference>
<name>A0A4R5PR08_9HYPH</name>
<keyword evidence="7" id="KW-0997">Cell inner membrane</keyword>
<accession>A0A4R5PR08</accession>
<dbReference type="InterPro" id="IPR003439">
    <property type="entry name" value="ABC_transporter-like_ATP-bd"/>
</dbReference>
<evidence type="ECO:0000256" key="5">
    <source>
        <dbReference type="ARBA" id="ARBA00051811"/>
    </source>
</evidence>
<dbReference type="PANTHER" id="PTHR43869:SF1">
    <property type="entry name" value="GLYCINE BETAINE_PROLINE BETAINE TRANSPORT SYSTEM ATP-BINDING PROTEIN PROV"/>
    <property type="match status" value="1"/>
</dbReference>
<dbReference type="PROSITE" id="PS50893">
    <property type="entry name" value="ABC_TRANSPORTER_2"/>
    <property type="match status" value="1"/>
</dbReference>
<evidence type="ECO:0000256" key="4">
    <source>
        <dbReference type="ARBA" id="ARBA00022840"/>
    </source>
</evidence>
<comment type="subunit">
    <text evidence="6">The complex is probably composed of two ATP-binding proteins (TmoW), two transmembrane proteins (TmoV) and a solute-binding protein (TmoX).</text>
</comment>
<evidence type="ECO:0000256" key="7">
    <source>
        <dbReference type="RuleBase" id="RU369116"/>
    </source>
</evidence>
<evidence type="ECO:0000313" key="10">
    <source>
        <dbReference type="Proteomes" id="UP000295131"/>
    </source>
</evidence>
<dbReference type="Proteomes" id="UP000295131">
    <property type="component" value="Unassembled WGS sequence"/>
</dbReference>
<keyword evidence="2 7" id="KW-0813">Transport</keyword>
<comment type="caution">
    <text evidence="9">The sequence shown here is derived from an EMBL/GenBank/DDBJ whole genome shotgun (WGS) entry which is preliminary data.</text>
</comment>
<comment type="catalytic activity">
    <reaction evidence="5">
        <text>a quaternary ammonium(out) + ATP + H2O = a quaternary ammonium(in) + ADP + phosphate + H(+)</text>
        <dbReference type="Rhea" id="RHEA:11036"/>
        <dbReference type="ChEBI" id="CHEBI:15377"/>
        <dbReference type="ChEBI" id="CHEBI:15378"/>
        <dbReference type="ChEBI" id="CHEBI:30616"/>
        <dbReference type="ChEBI" id="CHEBI:35267"/>
        <dbReference type="ChEBI" id="CHEBI:43474"/>
        <dbReference type="ChEBI" id="CHEBI:456216"/>
        <dbReference type="EC" id="7.6.2.9"/>
    </reaction>
    <physiologicalReaction direction="left-to-right" evidence="5">
        <dbReference type="Rhea" id="RHEA:11037"/>
    </physiologicalReaction>
</comment>
<keyword evidence="7" id="KW-1003">Cell membrane</keyword>
<keyword evidence="10" id="KW-1185">Reference proteome</keyword>
<gene>
    <name evidence="9" type="ORF">E2A64_02490</name>
</gene>
<keyword evidence="4 7" id="KW-0067">ATP-binding</keyword>
<dbReference type="InterPro" id="IPR005892">
    <property type="entry name" value="Gly-betaine_transp_ATP-bd"/>
</dbReference>
<dbReference type="EMBL" id="SMSI01000001">
    <property type="protein sequence ID" value="TDH39388.1"/>
    <property type="molecule type" value="Genomic_DNA"/>
</dbReference>
<sequence>MAEPRDESLPWADEDAKRPVKVSIRHLYKIFGDDPKAALEKVREGMGKPELLEAENHVLGLSDINVDIRDGEITVIMGLSGSGKSTLIRHLNRLIEPTAGEILFNGDDILNWNEGQLRELRRKNMSMVFQKFALLPHRTVTENAAMALHTRGFARSEYEEEATRWLDRVGLGGYGEQYPHQLSGGMQQRVGIARALASNSEIMLMDEAFSALDPLIRTDMQDLLLELQAELHKTVVFITHDLDEALKLADHLVILKDGAVVQQGEPQHILLNPNDPYIEDFVADINRARVLRVRSVMTRGKPSGEDFAGDVDQNENLESVIARAEGAMDKRYRVTRDGKPVGTLDMKAIMKALVPRKVEG</sequence>
<dbReference type="GO" id="GO:0005886">
    <property type="term" value="C:plasma membrane"/>
    <property type="evidence" value="ECO:0007669"/>
    <property type="project" value="UniProtKB-SubCell"/>
</dbReference>
<dbReference type="Gene3D" id="3.40.50.300">
    <property type="entry name" value="P-loop containing nucleotide triphosphate hydrolases"/>
    <property type="match status" value="1"/>
</dbReference>
<dbReference type="EC" id="7.6.2.9" evidence="7"/>
<dbReference type="OrthoDB" id="9802264at2"/>
<dbReference type="PROSITE" id="PS00211">
    <property type="entry name" value="ABC_TRANSPORTER_1"/>
    <property type="match status" value="1"/>
</dbReference>
<dbReference type="Pfam" id="PF00005">
    <property type="entry name" value="ABC_tran"/>
    <property type="match status" value="1"/>
</dbReference>
<feature type="domain" description="ABC transporter" evidence="8">
    <location>
        <begin position="46"/>
        <end position="282"/>
    </location>
</feature>
<dbReference type="GO" id="GO:0006865">
    <property type="term" value="P:amino acid transport"/>
    <property type="evidence" value="ECO:0007669"/>
    <property type="project" value="UniProtKB-UniRule"/>
</dbReference>
<organism evidence="9 10">
    <name type="scientific">Pseudohoeflea suaedae</name>
    <dbReference type="NCBI Taxonomy" id="877384"/>
    <lineage>
        <taxon>Bacteria</taxon>
        <taxon>Pseudomonadati</taxon>
        <taxon>Pseudomonadota</taxon>
        <taxon>Alphaproteobacteria</taxon>
        <taxon>Hyphomicrobiales</taxon>
        <taxon>Rhizobiaceae</taxon>
        <taxon>Pseudohoeflea</taxon>
    </lineage>
</organism>
<dbReference type="GO" id="GO:0005524">
    <property type="term" value="F:ATP binding"/>
    <property type="evidence" value="ECO:0007669"/>
    <property type="project" value="UniProtKB-UniRule"/>
</dbReference>
<dbReference type="FunFam" id="3.40.50.300:FF:000201">
    <property type="entry name" value="Glycine betaine/L-proline ABC transporter ATP-binding protein"/>
    <property type="match status" value="1"/>
</dbReference>
<evidence type="ECO:0000256" key="6">
    <source>
        <dbReference type="ARBA" id="ARBA00061968"/>
    </source>
</evidence>
<reference evidence="9 10" key="1">
    <citation type="journal article" date="2013" name="Int. J. Syst. Evol. Microbiol.">
        <title>Hoeflea suaedae sp. nov., an endophytic bacterium isolated from the root of the halophyte Suaeda maritima.</title>
        <authorList>
            <person name="Chung E.J."/>
            <person name="Park J.A."/>
            <person name="Pramanik P."/>
            <person name="Bibi F."/>
            <person name="Jeon C.O."/>
            <person name="Chung Y.R."/>
        </authorList>
    </citation>
    <scope>NUCLEOTIDE SEQUENCE [LARGE SCALE GENOMIC DNA]</scope>
    <source>
        <strain evidence="9 10">YC6898</strain>
    </source>
</reference>
<dbReference type="GO" id="GO:0031460">
    <property type="term" value="P:glycine betaine transport"/>
    <property type="evidence" value="ECO:0007669"/>
    <property type="project" value="InterPro"/>
</dbReference>
<dbReference type="InterPro" id="IPR051921">
    <property type="entry name" value="ABC_osmolyte_uptake_ATP-bind"/>
</dbReference>
<dbReference type="InterPro" id="IPR017871">
    <property type="entry name" value="ABC_transporter-like_CS"/>
</dbReference>
<dbReference type="NCBIfam" id="TIGR01186">
    <property type="entry name" value="proV"/>
    <property type="match status" value="1"/>
</dbReference>
<dbReference type="AlphaFoldDB" id="A0A4R5PR08"/>
<comment type="subunit">
    <text evidence="7">The complex is probably composed of two ATP-binding proteins, two transmembrane proteins and a solute-binding protein.</text>
</comment>
<dbReference type="GO" id="GO:0006970">
    <property type="term" value="P:response to osmotic stress"/>
    <property type="evidence" value="ECO:0007669"/>
    <property type="project" value="UniProtKB-ARBA"/>
</dbReference>
<evidence type="ECO:0000313" key="9">
    <source>
        <dbReference type="EMBL" id="TDH39388.1"/>
    </source>
</evidence>
<dbReference type="InterPro" id="IPR027417">
    <property type="entry name" value="P-loop_NTPase"/>
</dbReference>
<keyword evidence="3 7" id="KW-0547">Nucleotide-binding</keyword>
<dbReference type="SMART" id="SM00382">
    <property type="entry name" value="AAA"/>
    <property type="match status" value="1"/>
</dbReference>
<keyword evidence="7" id="KW-0472">Membrane</keyword>
<evidence type="ECO:0000256" key="3">
    <source>
        <dbReference type="ARBA" id="ARBA00022741"/>
    </source>
</evidence>
<evidence type="ECO:0000256" key="1">
    <source>
        <dbReference type="ARBA" id="ARBA00005417"/>
    </source>
</evidence>
<proteinExistence type="inferred from homology"/>
<comment type="subcellular location">
    <subcellularLocation>
        <location evidence="7">Cell inner membrane</location>
        <topology evidence="7">Peripheral membrane protein</topology>
    </subcellularLocation>
</comment>
<dbReference type="PANTHER" id="PTHR43869">
    <property type="entry name" value="GLYCINE BETAINE/PROLINE BETAINE TRANSPORT SYSTEM ATP-BINDING PROTEIN PROV"/>
    <property type="match status" value="1"/>
</dbReference>
<comment type="similarity">
    <text evidence="1 7">Belongs to the ABC transporter superfamily.</text>
</comment>
<evidence type="ECO:0000256" key="2">
    <source>
        <dbReference type="ARBA" id="ARBA00022448"/>
    </source>
</evidence>
<protein>
    <recommendedName>
        <fullName evidence="7">Quaternary amine transport ATP-binding protein</fullName>
        <ecNumber evidence="7">7.6.2.9</ecNumber>
    </recommendedName>
</protein>
<dbReference type="GO" id="GO:0015418">
    <property type="term" value="F:ABC-type quaternary ammonium compound transporting activity"/>
    <property type="evidence" value="ECO:0007669"/>
    <property type="project" value="UniProtKB-EC"/>
</dbReference>
<evidence type="ECO:0000259" key="8">
    <source>
        <dbReference type="PROSITE" id="PS50893"/>
    </source>
</evidence>
<dbReference type="GO" id="GO:0016887">
    <property type="term" value="F:ATP hydrolysis activity"/>
    <property type="evidence" value="ECO:0007669"/>
    <property type="project" value="UniProtKB-UniRule"/>
</dbReference>
<dbReference type="SUPFAM" id="SSF52540">
    <property type="entry name" value="P-loop containing nucleoside triphosphate hydrolases"/>
    <property type="match status" value="1"/>
</dbReference>